<keyword evidence="9" id="KW-1185">Reference proteome</keyword>
<evidence type="ECO:0000259" key="7">
    <source>
        <dbReference type="PROSITE" id="PS51194"/>
    </source>
</evidence>
<keyword evidence="1" id="KW-0547">Nucleotide-binding</keyword>
<dbReference type="Gene3D" id="1.20.120.1080">
    <property type="match status" value="1"/>
</dbReference>
<evidence type="ECO:0000256" key="5">
    <source>
        <dbReference type="SAM" id="MobiDB-lite"/>
    </source>
</evidence>
<keyword evidence="4" id="KW-0067">ATP-binding</keyword>
<dbReference type="PROSITE" id="PS51192">
    <property type="entry name" value="HELICASE_ATP_BIND_1"/>
    <property type="match status" value="1"/>
</dbReference>
<dbReference type="SMART" id="SM00847">
    <property type="entry name" value="HA2"/>
    <property type="match status" value="1"/>
</dbReference>
<organism evidence="8 9">
    <name type="scientific">Desulfuromonas acetoxidans (strain DSM 684 / 11070)</name>
    <dbReference type="NCBI Taxonomy" id="281689"/>
    <lineage>
        <taxon>Bacteria</taxon>
        <taxon>Pseudomonadati</taxon>
        <taxon>Thermodesulfobacteriota</taxon>
        <taxon>Desulfuromonadia</taxon>
        <taxon>Desulfuromonadales</taxon>
        <taxon>Desulfuromonadaceae</taxon>
        <taxon>Desulfuromonas</taxon>
    </lineage>
</organism>
<dbReference type="Proteomes" id="UP000005695">
    <property type="component" value="Unassembled WGS sequence"/>
</dbReference>
<dbReference type="Gene3D" id="3.40.50.300">
    <property type="entry name" value="P-loop containing nucleotide triphosphate hydrolases"/>
    <property type="match status" value="2"/>
</dbReference>
<dbReference type="EMBL" id="AAEW02000015">
    <property type="protein sequence ID" value="EAT14940.1"/>
    <property type="molecule type" value="Genomic_DNA"/>
</dbReference>
<name>Q1JXM2_DESA6</name>
<feature type="domain" description="Helicase ATP-binding" evidence="6">
    <location>
        <begin position="14"/>
        <end position="178"/>
    </location>
</feature>
<dbReference type="InterPro" id="IPR011545">
    <property type="entry name" value="DEAD/DEAH_box_helicase_dom"/>
</dbReference>
<dbReference type="InterPro" id="IPR001650">
    <property type="entry name" value="Helicase_C-like"/>
</dbReference>
<reference evidence="8" key="2">
    <citation type="submission" date="2006-05" db="EMBL/GenBank/DDBJ databases">
        <title>Sequencing of the draft genome and assembly of Desulfuromonas acetoxidans DSM 684.</title>
        <authorList>
            <consortium name="US DOE Joint Genome Institute (JGI-PGF)"/>
            <person name="Copeland A."/>
            <person name="Lucas S."/>
            <person name="Lapidus A."/>
            <person name="Barry K."/>
            <person name="Detter J.C."/>
            <person name="Glavina del Rio T."/>
            <person name="Hammon N."/>
            <person name="Israni S."/>
            <person name="Dalin E."/>
            <person name="Tice H."/>
            <person name="Bruce D."/>
            <person name="Pitluck S."/>
            <person name="Richardson P."/>
        </authorList>
    </citation>
    <scope>NUCLEOTIDE SEQUENCE [LARGE SCALE GENOMIC DNA]</scope>
    <source>
        <strain evidence="8">DSM 684</strain>
    </source>
</reference>
<gene>
    <name evidence="8" type="ORF">Dace_0718</name>
</gene>
<feature type="domain" description="Helicase C-terminal" evidence="7">
    <location>
        <begin position="198"/>
        <end position="365"/>
    </location>
</feature>
<dbReference type="PROSITE" id="PS51194">
    <property type="entry name" value="HELICASE_CTER"/>
    <property type="match status" value="1"/>
</dbReference>
<evidence type="ECO:0000256" key="3">
    <source>
        <dbReference type="ARBA" id="ARBA00022806"/>
    </source>
</evidence>
<feature type="region of interest" description="Disordered" evidence="5">
    <location>
        <begin position="808"/>
        <end position="834"/>
    </location>
</feature>
<dbReference type="SMART" id="SM00490">
    <property type="entry name" value="HELICc"/>
    <property type="match status" value="1"/>
</dbReference>
<dbReference type="FunFam" id="3.40.50.300:FF:002125">
    <property type="entry name" value="ATP-dependent helicase HrpB"/>
    <property type="match status" value="1"/>
</dbReference>
<protein>
    <submittedName>
        <fullName evidence="8">ATP-dependent helicase HrpB</fullName>
    </submittedName>
</protein>
<dbReference type="CDD" id="cd18791">
    <property type="entry name" value="SF2_C_RHA"/>
    <property type="match status" value="1"/>
</dbReference>
<reference evidence="8" key="1">
    <citation type="submission" date="2006-05" db="EMBL/GenBank/DDBJ databases">
        <title>Annotation of the draft genome assembly of Desulfuromonas acetoxidans DSM 684.</title>
        <authorList>
            <consortium name="US DOE Joint Genome Institute (JGI-ORNL)"/>
            <person name="Larimer F."/>
            <person name="Land M."/>
            <person name="Hauser L."/>
        </authorList>
    </citation>
    <scope>NUCLEOTIDE SEQUENCE [LARGE SCALE GENOMIC DNA]</scope>
    <source>
        <strain evidence="8">DSM 684</strain>
    </source>
</reference>
<dbReference type="SMART" id="SM00487">
    <property type="entry name" value="DEXDc"/>
    <property type="match status" value="1"/>
</dbReference>
<evidence type="ECO:0000256" key="2">
    <source>
        <dbReference type="ARBA" id="ARBA00022801"/>
    </source>
</evidence>
<evidence type="ECO:0000313" key="9">
    <source>
        <dbReference type="Proteomes" id="UP000005695"/>
    </source>
</evidence>
<dbReference type="PIRSF" id="PIRSF005496">
    <property type="entry name" value="ATP_hel_hrpB"/>
    <property type="match status" value="1"/>
</dbReference>
<dbReference type="Pfam" id="PF00271">
    <property type="entry name" value="Helicase_C"/>
    <property type="match status" value="1"/>
</dbReference>
<dbReference type="GO" id="GO:0016787">
    <property type="term" value="F:hydrolase activity"/>
    <property type="evidence" value="ECO:0007669"/>
    <property type="project" value="UniProtKB-KW"/>
</dbReference>
<dbReference type="CDD" id="cd17990">
    <property type="entry name" value="DEXHc_HrpB"/>
    <property type="match status" value="1"/>
</dbReference>
<keyword evidence="3 8" id="KW-0347">Helicase</keyword>
<dbReference type="InterPro" id="IPR027417">
    <property type="entry name" value="P-loop_NTPase"/>
</dbReference>
<dbReference type="GO" id="GO:0005524">
    <property type="term" value="F:ATP binding"/>
    <property type="evidence" value="ECO:0007669"/>
    <property type="project" value="UniProtKB-KW"/>
</dbReference>
<evidence type="ECO:0000259" key="6">
    <source>
        <dbReference type="PROSITE" id="PS51192"/>
    </source>
</evidence>
<dbReference type="InterPro" id="IPR014001">
    <property type="entry name" value="Helicase_ATP-bd"/>
</dbReference>
<evidence type="ECO:0000256" key="4">
    <source>
        <dbReference type="ARBA" id="ARBA00022840"/>
    </source>
</evidence>
<dbReference type="PANTHER" id="PTHR43519:SF1">
    <property type="entry name" value="ATP-DEPENDENT RNA HELICASE HRPB"/>
    <property type="match status" value="1"/>
</dbReference>
<keyword evidence="2" id="KW-0378">Hydrolase</keyword>
<dbReference type="InterPro" id="IPR007502">
    <property type="entry name" value="Helicase-assoc_dom"/>
</dbReference>
<accession>Q1JXM2</accession>
<dbReference type="NCBIfam" id="TIGR01970">
    <property type="entry name" value="DEAH_box_HrpB"/>
    <property type="match status" value="1"/>
</dbReference>
<dbReference type="InterPro" id="IPR049614">
    <property type="entry name" value="HrpB_DEXH"/>
</dbReference>
<dbReference type="Pfam" id="PF04408">
    <property type="entry name" value="WHD_HA2"/>
    <property type="match status" value="1"/>
</dbReference>
<dbReference type="GO" id="GO:0003676">
    <property type="term" value="F:nucleic acid binding"/>
    <property type="evidence" value="ECO:0007669"/>
    <property type="project" value="InterPro"/>
</dbReference>
<dbReference type="InterPro" id="IPR010225">
    <property type="entry name" value="HrpB"/>
</dbReference>
<comment type="caution">
    <text evidence="8">The sequence shown here is derived from an EMBL/GenBank/DDBJ whole genome shotgun (WGS) entry which is preliminary data.</text>
</comment>
<evidence type="ECO:0000313" key="8">
    <source>
        <dbReference type="EMBL" id="EAT14940.1"/>
    </source>
</evidence>
<dbReference type="InterPro" id="IPR048333">
    <property type="entry name" value="HA2_WH"/>
</dbReference>
<dbReference type="Pfam" id="PF08482">
    <property type="entry name" value="HrpB_C"/>
    <property type="match status" value="1"/>
</dbReference>
<dbReference type="PANTHER" id="PTHR43519">
    <property type="entry name" value="ATP-DEPENDENT RNA HELICASE HRPB"/>
    <property type="match status" value="1"/>
</dbReference>
<dbReference type="Pfam" id="PF00270">
    <property type="entry name" value="DEAD"/>
    <property type="match status" value="1"/>
</dbReference>
<dbReference type="GO" id="GO:0004386">
    <property type="term" value="F:helicase activity"/>
    <property type="evidence" value="ECO:0007669"/>
    <property type="project" value="UniProtKB-KW"/>
</dbReference>
<proteinExistence type="predicted"/>
<evidence type="ECO:0000256" key="1">
    <source>
        <dbReference type="ARBA" id="ARBA00022741"/>
    </source>
</evidence>
<dbReference type="RefSeq" id="WP_006001764.1">
    <property type="nucleotide sequence ID" value="NZ_AAEW02000015.1"/>
</dbReference>
<sequence>MMPLPIDHILPQLLAELQTHDSVVLQAEPGAGKTTRVPLALLDAEWLQGQRIIMLEPRRLAAVHAARYMSRQLGEEPGQTVGYTIRHQQAVSKQTRIEVVTEGVLTRRLQNDPTLDGVGLIIFDEFHERALQADLGMALVGDVRAALRDDLKVLVMSATLDGAALADYFGGCPVVPSDGRCYPVEVFHLGDDDRLEVQVSRAVHKAVAEQPGDVLVFLPGAREIQRCCNALAGRLDGDILVLPLYGALPFEQQQQAIQPTTRRKVVLATNIAETSLTIEGVRVVIDSGLERLMTFEPRTGMNRLVTRRISQASVRQRSGRAGRTAAGACYRLWSPQAEAAMIDYVAPEILRSDLTSLALELIAWGVTEADALPWVDAPPAAHMNAAFNLLLQLDAIDEQRRLTTVGRAMTRLPLHPRLARMLVAAEDENEQVLACQLAVVLESPQWFRSGQSDTVSDSDLLDHLEQWQPHGKKSSSRISPLAHQSYRQLCRRLGCSPTTTPSRNSVALGRLLIAAYPDRVAQKRDGSIEGSTDHFLLSNGRGARLSPRCRVRQHRWLVAVDVEFSASGEALIHRASALDERQLDNMWPHPVNWQMETVWDDSGQRVVTREARRWGALLLSSRPHALDAEQALPIVLEQIRSGGLERLNWTKETLCLRQRMAFVQQHQLVDDWPQVDDAALLDSLNVWLAPWLNGMSRLDQVAKLNLLEPLCSLLSWPQRQQLDELAPERLTVPSGSRIAVDYSDPHQPVLAAKLQELFGWQQTPRIGKGRVPVMLHLLSPARRPMQTTTDLANFWATTYDEVKKELKGRYPKHPWPDDPLQAPAQRGVKKRSDR</sequence>
<dbReference type="SUPFAM" id="SSF52540">
    <property type="entry name" value="P-loop containing nucleoside triphosphate hydrolases"/>
    <property type="match status" value="1"/>
</dbReference>
<dbReference type="InterPro" id="IPR013689">
    <property type="entry name" value="RNA_helicase_ATP-dep_HrpB_C"/>
</dbReference>
<dbReference type="AlphaFoldDB" id="Q1JXM2"/>